<dbReference type="OrthoDB" id="3269400at2759"/>
<dbReference type="RefSeq" id="XP_003035197.1">
    <property type="nucleotide sequence ID" value="XM_003035151.1"/>
</dbReference>
<gene>
    <name evidence="1" type="ORF">SCHCODRAFT_105688</name>
</gene>
<dbReference type="InParanoid" id="D8PWX3"/>
<feature type="non-terminal residue" evidence="1">
    <location>
        <position position="540"/>
    </location>
</feature>
<dbReference type="KEGG" id="scm:SCHCO_02561440"/>
<proteinExistence type="predicted"/>
<dbReference type="OMA" id="ICIQEED"/>
<evidence type="ECO:0000313" key="2">
    <source>
        <dbReference type="Proteomes" id="UP000007431"/>
    </source>
</evidence>
<dbReference type="EMBL" id="GL377303">
    <property type="protein sequence ID" value="EFJ00295.1"/>
    <property type="molecule type" value="Genomic_DNA"/>
</dbReference>
<keyword evidence="2" id="KW-1185">Reference proteome</keyword>
<protein>
    <recommendedName>
        <fullName evidence="3">F-box domain-containing protein</fullName>
    </recommendedName>
</protein>
<reference evidence="1 2" key="1">
    <citation type="journal article" date="2010" name="Nat. Biotechnol.">
        <title>Genome sequence of the model mushroom Schizophyllum commune.</title>
        <authorList>
            <person name="Ohm R.A."/>
            <person name="de Jong J.F."/>
            <person name="Lugones L.G."/>
            <person name="Aerts A."/>
            <person name="Kothe E."/>
            <person name="Stajich J.E."/>
            <person name="de Vries R.P."/>
            <person name="Record E."/>
            <person name="Levasseur A."/>
            <person name="Baker S.E."/>
            <person name="Bartholomew K.A."/>
            <person name="Coutinho P.M."/>
            <person name="Erdmann S."/>
            <person name="Fowler T.J."/>
            <person name="Gathman A.C."/>
            <person name="Lombard V."/>
            <person name="Henrissat B."/>
            <person name="Knabe N."/>
            <person name="Kuees U."/>
            <person name="Lilly W.W."/>
            <person name="Lindquist E."/>
            <person name="Lucas S."/>
            <person name="Magnuson J.K."/>
            <person name="Piumi F."/>
            <person name="Raudaskoski M."/>
            <person name="Salamov A."/>
            <person name="Schmutz J."/>
            <person name="Schwarze F.W.M.R."/>
            <person name="vanKuyk P.A."/>
            <person name="Horton J.S."/>
            <person name="Grigoriev I.V."/>
            <person name="Woesten H.A.B."/>
        </authorList>
    </citation>
    <scope>NUCLEOTIDE SEQUENCE [LARGE SCALE GENOMIC DNA]</scope>
    <source>
        <strain evidence="2">H4-8 / FGSC 9210</strain>
    </source>
</reference>
<dbReference type="GeneID" id="9595873"/>
<accession>D8PWX3</accession>
<dbReference type="VEuPathDB" id="FungiDB:SCHCODRAFT_02561440"/>
<sequence length="540" mass="61395">MLVKMLAPLHLSTSLCQQCSFSASTAGLSVPLELIRAHILPTEKDECSIRNAIASETSVLSGIDEQISCMQRQLDELRAHRETFRTHIERKHTLLSPIRRLPPELTGRILEMVIVDTLRQKGGRSLVKVHPLLQVCHRWRNIVLGMPYIWADIALFPYCDADWDDVLADRVERSRPLSLHLTVTGTEEAVEAETQSQSQVDPESVARWQHFSDIFNSFSDRWRSVCFDTLCPPTPYQPTFSRLTSLYLRRTFDNPGSPSLALFANAPALVNVRIQDVFFAGLTLPWRQLRHLTVCLRPSESTRKFRDVLEQCVFLVELACTAHRESTSPSPLIVLPNLRCLTLRHSALRLLWFLWIPKIREVHLLSDASVENEHQQGYILKDIITSIPTPELTVITCSVVGSEWQQSLLPHLARISHLRIIDEHSDNQLESMDIMAAVVRKSGYFLKITRLDLLSLIIDGEAKARAVEELLDSCPIDLEVDDLCTYRERLSTYARSRGCKIYEGGAPFIGHPGRCRQEAEDSAWEDICARSWEDGVDSMQ</sequence>
<dbReference type="SUPFAM" id="SSF52058">
    <property type="entry name" value="L domain-like"/>
    <property type="match status" value="1"/>
</dbReference>
<dbReference type="AlphaFoldDB" id="D8PWX3"/>
<organism evidence="2">
    <name type="scientific">Schizophyllum commune (strain H4-8 / FGSC 9210)</name>
    <name type="common">Split gill fungus</name>
    <dbReference type="NCBI Taxonomy" id="578458"/>
    <lineage>
        <taxon>Eukaryota</taxon>
        <taxon>Fungi</taxon>
        <taxon>Dikarya</taxon>
        <taxon>Basidiomycota</taxon>
        <taxon>Agaricomycotina</taxon>
        <taxon>Agaricomycetes</taxon>
        <taxon>Agaricomycetidae</taxon>
        <taxon>Agaricales</taxon>
        <taxon>Schizophyllaceae</taxon>
        <taxon>Schizophyllum</taxon>
    </lineage>
</organism>
<dbReference type="Proteomes" id="UP000007431">
    <property type="component" value="Unassembled WGS sequence"/>
</dbReference>
<name>D8PWX3_SCHCM</name>
<evidence type="ECO:0000313" key="1">
    <source>
        <dbReference type="EMBL" id="EFJ00295.1"/>
    </source>
</evidence>
<dbReference type="HOGENOM" id="CLU_504482_0_0_1"/>
<dbReference type="eggNOG" id="ENOG502RC5K">
    <property type="taxonomic scope" value="Eukaryota"/>
</dbReference>
<evidence type="ECO:0008006" key="3">
    <source>
        <dbReference type="Google" id="ProtNLM"/>
    </source>
</evidence>